<evidence type="ECO:0000259" key="11">
    <source>
        <dbReference type="Pfam" id="PF02518"/>
    </source>
</evidence>
<dbReference type="InterPro" id="IPR050482">
    <property type="entry name" value="Sensor_HK_TwoCompSys"/>
</dbReference>
<comment type="catalytic activity">
    <reaction evidence="1">
        <text>ATP + protein L-histidine = ADP + protein N-phospho-L-histidine.</text>
        <dbReference type="EC" id="2.7.13.3"/>
    </reaction>
</comment>
<dbReference type="PANTHER" id="PTHR24421:SF10">
    <property type="entry name" value="NITRATE_NITRITE SENSOR PROTEIN NARQ"/>
    <property type="match status" value="1"/>
</dbReference>
<dbReference type="SUPFAM" id="SSF55874">
    <property type="entry name" value="ATPase domain of HSP90 chaperone/DNA topoisomerase II/histidine kinase"/>
    <property type="match status" value="1"/>
</dbReference>
<dbReference type="Pfam" id="PF07730">
    <property type="entry name" value="HisKA_3"/>
    <property type="match status" value="1"/>
</dbReference>
<keyword evidence="7" id="KW-0067">ATP-binding</keyword>
<evidence type="ECO:0000256" key="5">
    <source>
        <dbReference type="ARBA" id="ARBA00022741"/>
    </source>
</evidence>
<feature type="transmembrane region" description="Helical" evidence="10">
    <location>
        <begin position="152"/>
        <end position="173"/>
    </location>
</feature>
<keyword evidence="5" id="KW-0547">Nucleotide-binding</keyword>
<dbReference type="InterPro" id="IPR011712">
    <property type="entry name" value="Sig_transdc_His_kin_sub3_dim/P"/>
</dbReference>
<feature type="transmembrane region" description="Helical" evidence="10">
    <location>
        <begin position="109"/>
        <end position="127"/>
    </location>
</feature>
<keyword evidence="10" id="KW-0812">Transmembrane</keyword>
<proteinExistence type="predicted"/>
<organism evidence="13 14">
    <name type="scientific">Arthrobacter jinronghuae</name>
    <dbReference type="NCBI Taxonomy" id="2964609"/>
    <lineage>
        <taxon>Bacteria</taxon>
        <taxon>Bacillati</taxon>
        <taxon>Actinomycetota</taxon>
        <taxon>Actinomycetes</taxon>
        <taxon>Micrococcales</taxon>
        <taxon>Micrococcaceae</taxon>
        <taxon>Arthrobacter</taxon>
    </lineage>
</organism>
<feature type="domain" description="Histidine kinase/HSP90-like ATPase" evidence="11">
    <location>
        <begin position="310"/>
        <end position="404"/>
    </location>
</feature>
<feature type="transmembrane region" description="Helical" evidence="10">
    <location>
        <begin position="42"/>
        <end position="65"/>
    </location>
</feature>
<evidence type="ECO:0000256" key="2">
    <source>
        <dbReference type="ARBA" id="ARBA00012438"/>
    </source>
</evidence>
<dbReference type="RefSeq" id="WP_255864563.1">
    <property type="nucleotide sequence ID" value="NZ_CP104263.1"/>
</dbReference>
<sequence length="426" mass="45498">MTQFLNYTRTWGAPAAAAVFLVLWIIGEAGRMGGDFLSWSGLFPLLAFTLAIGLASRFAYAAMLIPAAVLGAQLLRAVPPLEPNTWPIYLGSAVVLFFAAFSGSKWQQVAGIATAPFLAATMSYLMLNRSYSGGVGWLPVYGVSWHTMRDFWILYSSFLLVILTVGWLAGYALRGWEERRTLSAERTAAVDTLKATEVDLIVEQERTRISRDLHDVLAHSLAVIAAQADGSRYLGKDQPQPVLDALENIASSARRALTDAQRVIEGVGDGGSALPQPRLADIEELLEQQGSSLLVERTESGTPVELPEGQQMAVFRIVQESLTNALRHGGTGTRVTVHLDWSGPGLSLQIASYPDQPGKPGTGATTSAGTGRGIPGMRERAHLAGGWLTAGPDGDSFRVTAFLPYGLALSAPGAEIYAAELVGADE</sequence>
<keyword evidence="10" id="KW-1133">Transmembrane helix</keyword>
<keyword evidence="3" id="KW-0597">Phosphoprotein</keyword>
<dbReference type="EMBL" id="JANFLP010000001">
    <property type="protein sequence ID" value="MCQ1948633.1"/>
    <property type="molecule type" value="Genomic_DNA"/>
</dbReference>
<dbReference type="PANTHER" id="PTHR24421">
    <property type="entry name" value="NITRATE/NITRITE SENSOR PROTEIN NARX-RELATED"/>
    <property type="match status" value="1"/>
</dbReference>
<comment type="caution">
    <text evidence="13">The sequence shown here is derived from an EMBL/GenBank/DDBJ whole genome shotgun (WGS) entry which is preliminary data.</text>
</comment>
<evidence type="ECO:0000256" key="4">
    <source>
        <dbReference type="ARBA" id="ARBA00022679"/>
    </source>
</evidence>
<evidence type="ECO:0000313" key="14">
    <source>
        <dbReference type="Proteomes" id="UP001206924"/>
    </source>
</evidence>
<feature type="transmembrane region" description="Helical" evidence="10">
    <location>
        <begin position="12"/>
        <end position="30"/>
    </location>
</feature>
<evidence type="ECO:0000259" key="12">
    <source>
        <dbReference type="Pfam" id="PF07730"/>
    </source>
</evidence>
<evidence type="ECO:0000256" key="7">
    <source>
        <dbReference type="ARBA" id="ARBA00022840"/>
    </source>
</evidence>
<keyword evidence="14" id="KW-1185">Reference proteome</keyword>
<keyword evidence="6 13" id="KW-0418">Kinase</keyword>
<dbReference type="Gene3D" id="1.20.5.1930">
    <property type="match status" value="1"/>
</dbReference>
<evidence type="ECO:0000256" key="10">
    <source>
        <dbReference type="SAM" id="Phobius"/>
    </source>
</evidence>
<feature type="domain" description="Signal transduction histidine kinase subgroup 3 dimerisation and phosphoacceptor" evidence="12">
    <location>
        <begin position="205"/>
        <end position="266"/>
    </location>
</feature>
<accession>A0ABT1NLN4</accession>
<keyword evidence="8" id="KW-0902">Two-component regulatory system</keyword>
<protein>
    <recommendedName>
        <fullName evidence="2">histidine kinase</fullName>
        <ecNumber evidence="2">2.7.13.3</ecNumber>
    </recommendedName>
</protein>
<keyword evidence="4" id="KW-0808">Transferase</keyword>
<gene>
    <name evidence="13" type="ORF">NNX28_01655</name>
</gene>
<evidence type="ECO:0000256" key="1">
    <source>
        <dbReference type="ARBA" id="ARBA00000085"/>
    </source>
</evidence>
<feature type="transmembrane region" description="Helical" evidence="10">
    <location>
        <begin position="85"/>
        <end position="102"/>
    </location>
</feature>
<dbReference type="GO" id="GO:0016301">
    <property type="term" value="F:kinase activity"/>
    <property type="evidence" value="ECO:0007669"/>
    <property type="project" value="UniProtKB-KW"/>
</dbReference>
<reference evidence="13 14" key="1">
    <citation type="submission" date="2022-07" db="EMBL/GenBank/DDBJ databases">
        <title>Novel species in genus Arthrobacter.</title>
        <authorList>
            <person name="Liu Y."/>
        </authorList>
    </citation>
    <scope>NUCLEOTIDE SEQUENCE [LARGE SCALE GENOMIC DNA]</scope>
    <source>
        <strain evidence="14">zg-Y859</strain>
    </source>
</reference>
<dbReference type="Pfam" id="PF02518">
    <property type="entry name" value="HATPase_c"/>
    <property type="match status" value="1"/>
</dbReference>
<evidence type="ECO:0000256" key="8">
    <source>
        <dbReference type="ARBA" id="ARBA00023012"/>
    </source>
</evidence>
<evidence type="ECO:0000256" key="6">
    <source>
        <dbReference type="ARBA" id="ARBA00022777"/>
    </source>
</evidence>
<dbReference type="Proteomes" id="UP001206924">
    <property type="component" value="Unassembled WGS sequence"/>
</dbReference>
<dbReference type="CDD" id="cd16917">
    <property type="entry name" value="HATPase_UhpB-NarQ-NarX-like"/>
    <property type="match status" value="1"/>
</dbReference>
<dbReference type="InterPro" id="IPR036890">
    <property type="entry name" value="HATPase_C_sf"/>
</dbReference>
<name>A0ABT1NLN4_9MICC</name>
<feature type="region of interest" description="Disordered" evidence="9">
    <location>
        <begin position="354"/>
        <end position="373"/>
    </location>
</feature>
<evidence type="ECO:0000256" key="9">
    <source>
        <dbReference type="SAM" id="MobiDB-lite"/>
    </source>
</evidence>
<dbReference type="InterPro" id="IPR003594">
    <property type="entry name" value="HATPase_dom"/>
</dbReference>
<evidence type="ECO:0000256" key="3">
    <source>
        <dbReference type="ARBA" id="ARBA00022553"/>
    </source>
</evidence>
<dbReference type="Gene3D" id="3.30.565.10">
    <property type="entry name" value="Histidine kinase-like ATPase, C-terminal domain"/>
    <property type="match status" value="1"/>
</dbReference>
<evidence type="ECO:0000313" key="13">
    <source>
        <dbReference type="EMBL" id="MCQ1948633.1"/>
    </source>
</evidence>
<dbReference type="EC" id="2.7.13.3" evidence="2"/>
<keyword evidence="10" id="KW-0472">Membrane</keyword>